<reference evidence="1 2" key="1">
    <citation type="journal article" date="2013" name="Genome Announc.">
        <title>Complete genome sequence of Clostridium stercorarium subsp. stercorarium strain DSM 8532, a thermophilic degrader of plant cell wall fibers.</title>
        <authorList>
            <person name="Poehlein A."/>
            <person name="Zverlov V.V."/>
            <person name="Daniel R."/>
            <person name="Schwarz W.H."/>
            <person name="Liebl W."/>
        </authorList>
    </citation>
    <scope>NUCLEOTIDE SEQUENCE [LARGE SCALE GENOMIC DNA]</scope>
    <source>
        <strain evidence="2">ATCC 35414 / DSM 8532 / NCIMB 11754</strain>
    </source>
</reference>
<keyword evidence="2" id="KW-1185">Reference proteome</keyword>
<proteinExistence type="predicted"/>
<dbReference type="Proteomes" id="UP000011220">
    <property type="component" value="Chromosome"/>
</dbReference>
<dbReference type="PATRIC" id="fig|1121335.3.peg.288"/>
<dbReference type="AlphaFoldDB" id="L7VP49"/>
<protein>
    <submittedName>
        <fullName evidence="1">Uncharacterized protein</fullName>
    </submittedName>
</protein>
<accession>L7VP49</accession>
<gene>
    <name evidence="1" type="ordered locus">Cst_c02990</name>
</gene>
<accession>M4YK34</accession>
<organism evidence="1 2">
    <name type="scientific">Thermoclostridium stercorarium (strain ATCC 35414 / DSM 8532 / NCIMB 11754)</name>
    <name type="common">Clostridium stercorarium</name>
    <dbReference type="NCBI Taxonomy" id="1121335"/>
    <lineage>
        <taxon>Bacteria</taxon>
        <taxon>Bacillati</taxon>
        <taxon>Bacillota</taxon>
        <taxon>Clostridia</taxon>
        <taxon>Eubacteriales</taxon>
        <taxon>Oscillospiraceae</taxon>
        <taxon>Thermoclostridium</taxon>
    </lineage>
</organism>
<dbReference type="KEGG" id="css:Cst_c02990"/>
<name>L7VP49_THES1</name>
<evidence type="ECO:0000313" key="2">
    <source>
        <dbReference type="Proteomes" id="UP000011220"/>
    </source>
</evidence>
<dbReference type="KEGG" id="csd:Clst_0282"/>
<sequence>MIQMKKDSSNIKCCKNCIKGIPVGIRNEILCREKGIVSPDFCCSKFMPFELDILQKHLGYRCCDCVHFTFTPNPKNSNYGVCSMFSVRPFDGSEKKACSKFRKRSKRTA</sequence>
<evidence type="ECO:0000313" key="1">
    <source>
        <dbReference type="EMBL" id="AGC67323.1"/>
    </source>
</evidence>
<dbReference type="EMBL" id="CP004044">
    <property type="protein sequence ID" value="AGC67323.1"/>
    <property type="molecule type" value="Genomic_DNA"/>
</dbReference>